<dbReference type="SMART" id="SM00829">
    <property type="entry name" value="PKS_ER"/>
    <property type="match status" value="1"/>
</dbReference>
<sequence>MKAAFINGHGNLEKILIGDLDIPKIEPNDVLIETRYSGLNHLDIFVVNGWPGLDLVMPHILGADGSGVVKEIGSEVTSISEGEKVTINPGLSCGKCKYCLSGKQVFCKQYSILGEHQWGTFSQYFKIPEINIIRIPNSYPLEKAAAAPLTFLTAWRMLKTQADLQSEEIIFIHGAGGGVATAAIQIAKYFGAIVITSTSSPEKIEKAKQLGADYVINYKQDKDYSRYVFKEITNGHGVDVVIDNVGQATFSTSIRLLKPGGRLITCGATTGPNTNLLISQIFWKHLEIKGSTMGNQGEFHNVMKLVLKGKLNPIIDKIFPLRNVKKAVNYLKEGQQFGKVLLEIP</sequence>
<protein>
    <recommendedName>
        <fullName evidence="1">Cyclic nucleotide-binding domain-containing protein</fullName>
    </recommendedName>
</protein>
<accession>A0A0F9GGV8</accession>
<dbReference type="InterPro" id="IPR036291">
    <property type="entry name" value="NAD(P)-bd_dom_sf"/>
</dbReference>
<organism evidence="2">
    <name type="scientific">marine sediment metagenome</name>
    <dbReference type="NCBI Taxonomy" id="412755"/>
    <lineage>
        <taxon>unclassified sequences</taxon>
        <taxon>metagenomes</taxon>
        <taxon>ecological metagenomes</taxon>
    </lineage>
</organism>
<evidence type="ECO:0000259" key="1">
    <source>
        <dbReference type="PROSITE" id="PS50042"/>
    </source>
</evidence>
<dbReference type="PANTHER" id="PTHR45033:SF3">
    <property type="entry name" value="DEHYDROGENASE, PUTATIVE (AFU_ORTHOLOGUE AFUA_2G13270)-RELATED"/>
    <property type="match status" value="1"/>
</dbReference>
<dbReference type="InterPro" id="IPR020843">
    <property type="entry name" value="ER"/>
</dbReference>
<gene>
    <name evidence="3" type="ORF">LCGC14_1694220</name>
    <name evidence="2" type="ORF">LCGC14_1911200</name>
</gene>
<dbReference type="Pfam" id="PF08240">
    <property type="entry name" value="ADH_N"/>
    <property type="match status" value="1"/>
</dbReference>
<dbReference type="SUPFAM" id="SSF50129">
    <property type="entry name" value="GroES-like"/>
    <property type="match status" value="1"/>
</dbReference>
<proteinExistence type="predicted"/>
<reference evidence="2" key="1">
    <citation type="journal article" date="2015" name="Nature">
        <title>Complex archaea that bridge the gap between prokaryotes and eukaryotes.</title>
        <authorList>
            <person name="Spang A."/>
            <person name="Saw J.H."/>
            <person name="Jorgensen S.L."/>
            <person name="Zaremba-Niedzwiedzka K."/>
            <person name="Martijn J."/>
            <person name="Lind A.E."/>
            <person name="van Eijk R."/>
            <person name="Schleper C."/>
            <person name="Guy L."/>
            <person name="Ettema T.J."/>
        </authorList>
    </citation>
    <scope>NUCLEOTIDE SEQUENCE</scope>
</reference>
<dbReference type="EMBL" id="LAZR01014862">
    <property type="protein sequence ID" value="KKM15622.1"/>
    <property type="molecule type" value="Genomic_DNA"/>
</dbReference>
<feature type="domain" description="Cyclic nucleotide-binding" evidence="1">
    <location>
        <begin position="277"/>
        <end position="345"/>
    </location>
</feature>
<dbReference type="InterPro" id="IPR013154">
    <property type="entry name" value="ADH-like_N"/>
</dbReference>
<dbReference type="AlphaFoldDB" id="A0A0F9GGV8"/>
<dbReference type="Gene3D" id="3.90.180.10">
    <property type="entry name" value="Medium-chain alcohol dehydrogenases, catalytic domain"/>
    <property type="match status" value="1"/>
</dbReference>
<dbReference type="InterPro" id="IPR000595">
    <property type="entry name" value="cNMP-bd_dom"/>
</dbReference>
<evidence type="ECO:0000313" key="3">
    <source>
        <dbReference type="EMBL" id="KKM15622.1"/>
    </source>
</evidence>
<dbReference type="PROSITE" id="PS50042">
    <property type="entry name" value="CNMP_BINDING_3"/>
    <property type="match status" value="1"/>
</dbReference>
<dbReference type="PANTHER" id="PTHR45033">
    <property type="match status" value="1"/>
</dbReference>
<dbReference type="Gene3D" id="3.40.50.720">
    <property type="entry name" value="NAD(P)-binding Rossmann-like Domain"/>
    <property type="match status" value="1"/>
</dbReference>
<dbReference type="InterPro" id="IPR052711">
    <property type="entry name" value="Zinc_ADH-like"/>
</dbReference>
<dbReference type="InterPro" id="IPR011032">
    <property type="entry name" value="GroES-like_sf"/>
</dbReference>
<dbReference type="GO" id="GO:0016491">
    <property type="term" value="F:oxidoreductase activity"/>
    <property type="evidence" value="ECO:0007669"/>
    <property type="project" value="InterPro"/>
</dbReference>
<comment type="caution">
    <text evidence="2">The sequence shown here is derived from an EMBL/GenBank/DDBJ whole genome shotgun (WGS) entry which is preliminary data.</text>
</comment>
<dbReference type="InterPro" id="IPR013149">
    <property type="entry name" value="ADH-like_C"/>
</dbReference>
<name>A0A0F9GGV8_9ZZZZ</name>
<dbReference type="SUPFAM" id="SSF51735">
    <property type="entry name" value="NAD(P)-binding Rossmann-fold domains"/>
    <property type="match status" value="1"/>
</dbReference>
<evidence type="ECO:0000313" key="2">
    <source>
        <dbReference type="EMBL" id="KKL89786.1"/>
    </source>
</evidence>
<dbReference type="EMBL" id="LAZR01020189">
    <property type="protein sequence ID" value="KKL89786.1"/>
    <property type="molecule type" value="Genomic_DNA"/>
</dbReference>
<dbReference type="Pfam" id="PF00107">
    <property type="entry name" value="ADH_zinc_N"/>
    <property type="match status" value="1"/>
</dbReference>